<dbReference type="InterPro" id="IPR009057">
    <property type="entry name" value="Homeodomain-like_sf"/>
</dbReference>
<accession>A0A4S3M5K6</accession>
<reference evidence="4 5" key="1">
    <citation type="submission" date="2019-04" db="EMBL/GenBank/DDBJ databases">
        <title>Draft genome sequence of Youngimonas vesicularis.</title>
        <authorList>
            <person name="Hameed A."/>
        </authorList>
    </citation>
    <scope>NUCLEOTIDE SEQUENCE [LARGE SCALE GENOMIC DNA]</scope>
    <source>
        <strain evidence="4 5">CC-AMW-E</strain>
    </source>
</reference>
<organism evidence="4 5">
    <name type="scientific">Thalassobius vesicularis</name>
    <dbReference type="NCBI Taxonomy" id="1294297"/>
    <lineage>
        <taxon>Bacteria</taxon>
        <taxon>Pseudomonadati</taxon>
        <taxon>Pseudomonadota</taxon>
        <taxon>Alphaproteobacteria</taxon>
        <taxon>Rhodobacterales</taxon>
        <taxon>Roseobacteraceae</taxon>
        <taxon>Thalassovita</taxon>
    </lineage>
</organism>
<dbReference type="Proteomes" id="UP000306113">
    <property type="component" value="Unassembled WGS sequence"/>
</dbReference>
<name>A0A4S3M5K6_9RHOB</name>
<dbReference type="PANTHER" id="PTHR30055">
    <property type="entry name" value="HTH-TYPE TRANSCRIPTIONAL REGULATOR RUTR"/>
    <property type="match status" value="1"/>
</dbReference>
<dbReference type="Pfam" id="PF00440">
    <property type="entry name" value="TetR_N"/>
    <property type="match status" value="1"/>
</dbReference>
<feature type="DNA-binding region" description="H-T-H motif" evidence="2">
    <location>
        <begin position="27"/>
        <end position="46"/>
    </location>
</feature>
<dbReference type="PRINTS" id="PR00455">
    <property type="entry name" value="HTHTETR"/>
</dbReference>
<evidence type="ECO:0000313" key="4">
    <source>
        <dbReference type="EMBL" id="THD71819.1"/>
    </source>
</evidence>
<sequence length="183" mass="19814">MRARNAHDEILDAARAVVARDGPGCLTIEAVAREVGMSKGGVLYNFPSKLALLEGLMHQMIAAFEQSFFEFRDAASGQPNPTLRALVGAFGHFERFDPDISMAIMIAAAEAPALMTPVNRLIEGYTGRVLEETADPASALVILAALDGLRFQHLMRLPPADPALRKATLTRIQTMIEDLEPAT</sequence>
<dbReference type="AlphaFoldDB" id="A0A4S3M5K6"/>
<keyword evidence="1 2" id="KW-0238">DNA-binding</keyword>
<dbReference type="OrthoDB" id="9809772at2"/>
<protein>
    <submittedName>
        <fullName evidence="4">TetR/AcrR family transcriptional regulator</fullName>
    </submittedName>
</protein>
<dbReference type="PANTHER" id="PTHR30055:SF148">
    <property type="entry name" value="TETR-FAMILY TRANSCRIPTIONAL REGULATOR"/>
    <property type="match status" value="1"/>
</dbReference>
<dbReference type="GO" id="GO:0003700">
    <property type="term" value="F:DNA-binding transcription factor activity"/>
    <property type="evidence" value="ECO:0007669"/>
    <property type="project" value="TreeGrafter"/>
</dbReference>
<proteinExistence type="predicted"/>
<gene>
    <name evidence="4" type="ORF">E7681_17060</name>
</gene>
<dbReference type="PROSITE" id="PS50977">
    <property type="entry name" value="HTH_TETR_2"/>
    <property type="match status" value="1"/>
</dbReference>
<dbReference type="SUPFAM" id="SSF46689">
    <property type="entry name" value="Homeodomain-like"/>
    <property type="match status" value="1"/>
</dbReference>
<evidence type="ECO:0000259" key="3">
    <source>
        <dbReference type="PROSITE" id="PS50977"/>
    </source>
</evidence>
<evidence type="ECO:0000313" key="5">
    <source>
        <dbReference type="Proteomes" id="UP000306113"/>
    </source>
</evidence>
<dbReference type="RefSeq" id="WP_136340464.1">
    <property type="nucleotide sequence ID" value="NZ_SSMD01000010.1"/>
</dbReference>
<dbReference type="InterPro" id="IPR041479">
    <property type="entry name" value="TetR_CgmR_C"/>
</dbReference>
<comment type="caution">
    <text evidence="4">The sequence shown here is derived from an EMBL/GenBank/DDBJ whole genome shotgun (WGS) entry which is preliminary data.</text>
</comment>
<feature type="domain" description="HTH tetR-type" evidence="3">
    <location>
        <begin position="4"/>
        <end position="64"/>
    </location>
</feature>
<dbReference type="GO" id="GO:0000976">
    <property type="term" value="F:transcription cis-regulatory region binding"/>
    <property type="evidence" value="ECO:0007669"/>
    <property type="project" value="TreeGrafter"/>
</dbReference>
<evidence type="ECO:0000256" key="1">
    <source>
        <dbReference type="ARBA" id="ARBA00023125"/>
    </source>
</evidence>
<keyword evidence="5" id="KW-1185">Reference proteome</keyword>
<dbReference type="Pfam" id="PF17937">
    <property type="entry name" value="TetR_C_28"/>
    <property type="match status" value="1"/>
</dbReference>
<dbReference type="InterPro" id="IPR050109">
    <property type="entry name" value="HTH-type_TetR-like_transc_reg"/>
</dbReference>
<evidence type="ECO:0000256" key="2">
    <source>
        <dbReference type="PROSITE-ProRule" id="PRU00335"/>
    </source>
</evidence>
<dbReference type="InterPro" id="IPR001647">
    <property type="entry name" value="HTH_TetR"/>
</dbReference>
<dbReference type="EMBL" id="SSMD01000010">
    <property type="protein sequence ID" value="THD71819.1"/>
    <property type="molecule type" value="Genomic_DNA"/>
</dbReference>
<dbReference type="Gene3D" id="1.10.357.10">
    <property type="entry name" value="Tetracycline Repressor, domain 2"/>
    <property type="match status" value="1"/>
</dbReference>